<evidence type="ECO:0000256" key="7">
    <source>
        <dbReference type="ARBA" id="ARBA00034808"/>
    </source>
</evidence>
<dbReference type="Gene3D" id="3.40.50.300">
    <property type="entry name" value="P-loop containing nucleotide triphosphate hydrolases"/>
    <property type="match status" value="3"/>
</dbReference>
<reference evidence="11 12" key="1">
    <citation type="submission" date="2009-08" db="EMBL/GenBank/DDBJ databases">
        <title>The Genome Sequence of Spizellomyces punctatus strain DAOM BR117.</title>
        <authorList>
            <consortium name="The Broad Institute Genome Sequencing Platform"/>
            <person name="Russ C."/>
            <person name="Cuomo C."/>
            <person name="Shea T."/>
            <person name="Young S.K."/>
            <person name="Zeng Q."/>
            <person name="Koehrsen M."/>
            <person name="Haas B."/>
            <person name="Borodovsky M."/>
            <person name="Guigo R."/>
            <person name="Alvarado L."/>
            <person name="Berlin A."/>
            <person name="Bochicchio J."/>
            <person name="Borenstein D."/>
            <person name="Chapman S."/>
            <person name="Chen Z."/>
            <person name="Engels R."/>
            <person name="Freedman E."/>
            <person name="Gellesch M."/>
            <person name="Goldberg J."/>
            <person name="Griggs A."/>
            <person name="Gujja S."/>
            <person name="Heiman D."/>
            <person name="Hepburn T."/>
            <person name="Howarth C."/>
            <person name="Jen D."/>
            <person name="Larson L."/>
            <person name="Lewis B."/>
            <person name="Mehta T."/>
            <person name="Park D."/>
            <person name="Pearson M."/>
            <person name="Roberts A."/>
            <person name="Saif S."/>
            <person name="Shenoy N."/>
            <person name="Sisk P."/>
            <person name="Stolte C."/>
            <person name="Sykes S."/>
            <person name="Thomson T."/>
            <person name="Walk T."/>
            <person name="White J."/>
            <person name="Yandava C."/>
            <person name="Burger G."/>
            <person name="Gray M.W."/>
            <person name="Holland P.W.H."/>
            <person name="King N."/>
            <person name="Lang F.B.F."/>
            <person name="Roger A.J."/>
            <person name="Ruiz-Trillo I."/>
            <person name="Lander E."/>
            <person name="Nusbaum C."/>
        </authorList>
    </citation>
    <scope>NUCLEOTIDE SEQUENCE [LARGE SCALE GENOMIC DNA]</scope>
    <source>
        <strain evidence="11 12">DAOM BR117</strain>
    </source>
</reference>
<proteinExistence type="predicted"/>
<dbReference type="GO" id="GO:0016787">
    <property type="term" value="F:hydrolase activity"/>
    <property type="evidence" value="ECO:0007669"/>
    <property type="project" value="UniProtKB-UniRule"/>
</dbReference>
<evidence type="ECO:0000256" key="5">
    <source>
        <dbReference type="ARBA" id="ARBA00023235"/>
    </source>
</evidence>
<dbReference type="RefSeq" id="XP_016612288.1">
    <property type="nucleotide sequence ID" value="XM_016750000.1"/>
</dbReference>
<dbReference type="EC" id="5.6.2.4" evidence="7"/>
<dbReference type="GO" id="GO:0005524">
    <property type="term" value="F:ATP binding"/>
    <property type="evidence" value="ECO:0007669"/>
    <property type="project" value="UniProtKB-UniRule"/>
</dbReference>
<keyword evidence="4 9" id="KW-0067">ATP-binding</keyword>
<dbReference type="InterPro" id="IPR014017">
    <property type="entry name" value="DNA_helicase_UvrD-like_C"/>
</dbReference>
<dbReference type="OrthoDB" id="1470711at2759"/>
<keyword evidence="12" id="KW-1185">Reference proteome</keyword>
<dbReference type="InParanoid" id="A0A0L0HTQ8"/>
<organism evidence="11 12">
    <name type="scientific">Spizellomyces punctatus (strain DAOM BR117)</name>
    <dbReference type="NCBI Taxonomy" id="645134"/>
    <lineage>
        <taxon>Eukaryota</taxon>
        <taxon>Fungi</taxon>
        <taxon>Fungi incertae sedis</taxon>
        <taxon>Chytridiomycota</taxon>
        <taxon>Chytridiomycota incertae sedis</taxon>
        <taxon>Chytridiomycetes</taxon>
        <taxon>Spizellomycetales</taxon>
        <taxon>Spizellomycetaceae</taxon>
        <taxon>Spizellomyces</taxon>
    </lineage>
</organism>
<keyword evidence="1 9" id="KW-0547">Nucleotide-binding</keyword>
<dbReference type="AlphaFoldDB" id="A0A0L0HTQ8"/>
<comment type="catalytic activity">
    <reaction evidence="8">
        <text>ATP + H2O = ADP + phosphate + H(+)</text>
        <dbReference type="Rhea" id="RHEA:13065"/>
        <dbReference type="ChEBI" id="CHEBI:15377"/>
        <dbReference type="ChEBI" id="CHEBI:15378"/>
        <dbReference type="ChEBI" id="CHEBI:30616"/>
        <dbReference type="ChEBI" id="CHEBI:43474"/>
        <dbReference type="ChEBI" id="CHEBI:456216"/>
        <dbReference type="EC" id="5.6.2.4"/>
    </reaction>
</comment>
<name>A0A0L0HTQ8_SPIPD</name>
<dbReference type="PROSITE" id="PS51198">
    <property type="entry name" value="UVRD_HELICASE_ATP_BIND"/>
    <property type="match status" value="1"/>
</dbReference>
<dbReference type="Pfam" id="PF13361">
    <property type="entry name" value="UvrD_C"/>
    <property type="match status" value="1"/>
</dbReference>
<dbReference type="InterPro" id="IPR027417">
    <property type="entry name" value="P-loop_NTPase"/>
</dbReference>
<keyword evidence="5" id="KW-0413">Isomerase</keyword>
<feature type="domain" description="UvrD-like helicase ATP-binding" evidence="10">
    <location>
        <begin position="83"/>
        <end position="466"/>
    </location>
</feature>
<evidence type="ECO:0000313" key="11">
    <source>
        <dbReference type="EMBL" id="KND04249.1"/>
    </source>
</evidence>
<evidence type="ECO:0000256" key="2">
    <source>
        <dbReference type="ARBA" id="ARBA00022801"/>
    </source>
</evidence>
<dbReference type="GO" id="GO:0000725">
    <property type="term" value="P:recombinational repair"/>
    <property type="evidence" value="ECO:0007669"/>
    <property type="project" value="TreeGrafter"/>
</dbReference>
<dbReference type="GO" id="GO:0003677">
    <property type="term" value="F:DNA binding"/>
    <property type="evidence" value="ECO:0007669"/>
    <property type="project" value="InterPro"/>
</dbReference>
<dbReference type="InterPro" id="IPR014016">
    <property type="entry name" value="UvrD-like_ATP-bd"/>
</dbReference>
<dbReference type="PANTHER" id="PTHR11070">
    <property type="entry name" value="UVRD / RECB / PCRA DNA HELICASE FAMILY MEMBER"/>
    <property type="match status" value="1"/>
</dbReference>
<dbReference type="Proteomes" id="UP000053201">
    <property type="component" value="Unassembled WGS sequence"/>
</dbReference>
<dbReference type="PANTHER" id="PTHR11070:SF2">
    <property type="entry name" value="ATP-DEPENDENT DNA HELICASE SRS2"/>
    <property type="match status" value="1"/>
</dbReference>
<feature type="binding site" evidence="9">
    <location>
        <begin position="104"/>
        <end position="111"/>
    </location>
    <ligand>
        <name>ATP</name>
        <dbReference type="ChEBI" id="CHEBI:30616"/>
    </ligand>
</feature>
<evidence type="ECO:0000259" key="10">
    <source>
        <dbReference type="PROSITE" id="PS51198"/>
    </source>
</evidence>
<gene>
    <name evidence="11" type="ORF">SPPG_01680</name>
</gene>
<evidence type="ECO:0000256" key="1">
    <source>
        <dbReference type="ARBA" id="ARBA00022741"/>
    </source>
</evidence>
<keyword evidence="3 9" id="KW-0347">Helicase</keyword>
<protein>
    <recommendedName>
        <fullName evidence="7">DNA 3'-5' helicase</fullName>
        <ecNumber evidence="7">5.6.2.4</ecNumber>
    </recommendedName>
</protein>
<accession>A0A0L0HTQ8</accession>
<evidence type="ECO:0000256" key="4">
    <source>
        <dbReference type="ARBA" id="ARBA00022840"/>
    </source>
</evidence>
<evidence type="ECO:0000256" key="8">
    <source>
        <dbReference type="ARBA" id="ARBA00048988"/>
    </source>
</evidence>
<evidence type="ECO:0000256" key="9">
    <source>
        <dbReference type="PROSITE-ProRule" id="PRU00560"/>
    </source>
</evidence>
<dbReference type="GeneID" id="27685330"/>
<evidence type="ECO:0000256" key="6">
    <source>
        <dbReference type="ARBA" id="ARBA00034617"/>
    </source>
</evidence>
<dbReference type="VEuPathDB" id="FungiDB:SPPG_01680"/>
<dbReference type="InterPro" id="IPR000212">
    <property type="entry name" value="DNA_helicase_UvrD/REP"/>
</dbReference>
<evidence type="ECO:0000256" key="3">
    <source>
        <dbReference type="ARBA" id="ARBA00022806"/>
    </source>
</evidence>
<keyword evidence="2 9" id="KW-0378">Hydrolase</keyword>
<dbReference type="SUPFAM" id="SSF52540">
    <property type="entry name" value="P-loop containing nucleoside triphosphate hydrolases"/>
    <property type="match status" value="1"/>
</dbReference>
<evidence type="ECO:0000313" key="12">
    <source>
        <dbReference type="Proteomes" id="UP000053201"/>
    </source>
</evidence>
<dbReference type="Pfam" id="PF00580">
    <property type="entry name" value="UvrD-helicase"/>
    <property type="match status" value="1"/>
</dbReference>
<comment type="catalytic activity">
    <reaction evidence="6">
        <text>Couples ATP hydrolysis with the unwinding of duplex DNA by translocating in the 3'-5' direction.</text>
        <dbReference type="EC" id="5.6.2.4"/>
    </reaction>
</comment>
<dbReference type="EMBL" id="KQ257451">
    <property type="protein sequence ID" value="KND04249.1"/>
    <property type="molecule type" value="Genomic_DNA"/>
</dbReference>
<sequence length="792" mass="91234">MLARSALCVRSTGSRRTGHTCQRFAGILTVVSKEKCFLNNVHLRGRRSAYIVPDPRQEGEPGRRRPENDFYAKSTPEEFVPSGEQLAIFDEVAKGKCEVVLIDAKAGSGKTTTLIESLPHIPNGVPTVAVFAFNRANVNILRERAHAIQRKKGLSRFQTRVQTFHAYGKDMWVKYLGVFPGEVRIAKRKHWEIMQSFMSRDQIMTYGNEVNELVSKAKLHLIAPAHPSIVDEKDILPDTDAEWRKLMEIYGIRPDPKGTVDELVALSRRCLAESIKWAGGHQRRGALPHIRLSAVIDSLRKASANIERMLMEHKDIPQYQIEDLRSNMFALQKKQFVIDFDDMLYLPIIHGARFTQFPYVLIDEAQDMSAARAALVERMREPGGRLILFGDHRQQIYQFSGARSDMFSKLRMEGEANRLARARWRNRGAGISTNSSEETSRPLYATPLNQIKDVTVFPLSVCRRCPTSVIKLAQRIVPEIRPYQHAPVGRVSELGKKFSISDFQNRSAMVVCRTVTPLINFAYWLMANGVRVEVARRHIAQELFDLIELGKVKESPFEFDRLPVRELARRLISMRPKVLLEDLENLAGGRFVIGEMPGFDDRLDSLMTVIKYRMRPDHSVADLKRAITIMDLIPAAMPRDPPVLLSTIHRARGLERDHVFILNEMDHRRKYGLSNMGKHRPPTFQEQQRATVEDNLIYIAYTRAKETLSFIEWEPIGQFEQFEYLAERIRCRMTGRKLEKRTRPYKDIFNSSEEHEKVYENLFGMFDDMRYNQHEYAEQAIRFMVEGMRMGV</sequence>
<dbReference type="GO" id="GO:0043138">
    <property type="term" value="F:3'-5' DNA helicase activity"/>
    <property type="evidence" value="ECO:0007669"/>
    <property type="project" value="UniProtKB-EC"/>
</dbReference>